<feature type="transmembrane region" description="Helical" evidence="2">
    <location>
        <begin position="177"/>
        <end position="198"/>
    </location>
</feature>
<protein>
    <recommendedName>
        <fullName evidence="3">Major facilitator superfamily (MFS) profile domain-containing protein</fullName>
    </recommendedName>
</protein>
<dbReference type="InterPro" id="IPR020846">
    <property type="entry name" value="MFS_dom"/>
</dbReference>
<dbReference type="SUPFAM" id="SSF103473">
    <property type="entry name" value="MFS general substrate transporter"/>
    <property type="match status" value="1"/>
</dbReference>
<reference evidence="4" key="1">
    <citation type="submission" date="2020-10" db="EMBL/GenBank/DDBJ databases">
        <authorList>
            <person name="Kikuchi T."/>
        </authorList>
    </citation>
    <scope>NUCLEOTIDE SEQUENCE</scope>
    <source>
        <strain evidence="4">NKZ352</strain>
    </source>
</reference>
<evidence type="ECO:0000256" key="2">
    <source>
        <dbReference type="SAM" id="Phobius"/>
    </source>
</evidence>
<feature type="transmembrane region" description="Helical" evidence="2">
    <location>
        <begin position="367"/>
        <end position="386"/>
    </location>
</feature>
<dbReference type="EMBL" id="CAJGYM010000044">
    <property type="protein sequence ID" value="CAD6194422.1"/>
    <property type="molecule type" value="Genomic_DNA"/>
</dbReference>
<feature type="transmembrane region" description="Helical" evidence="2">
    <location>
        <begin position="444"/>
        <end position="464"/>
    </location>
</feature>
<dbReference type="OrthoDB" id="6499973at2759"/>
<evidence type="ECO:0000313" key="4">
    <source>
        <dbReference type="EMBL" id="CAD6194422.1"/>
    </source>
</evidence>
<dbReference type="AlphaFoldDB" id="A0A8S1HHG4"/>
<dbReference type="Pfam" id="PF07690">
    <property type="entry name" value="MFS_1"/>
    <property type="match status" value="1"/>
</dbReference>
<keyword evidence="2" id="KW-1133">Transmembrane helix</keyword>
<feature type="transmembrane region" description="Helical" evidence="2">
    <location>
        <begin position="119"/>
        <end position="142"/>
    </location>
</feature>
<keyword evidence="2" id="KW-0472">Membrane</keyword>
<proteinExistence type="predicted"/>
<evidence type="ECO:0000259" key="3">
    <source>
        <dbReference type="PROSITE" id="PS50850"/>
    </source>
</evidence>
<dbReference type="PROSITE" id="PS50850">
    <property type="entry name" value="MFS"/>
    <property type="match status" value="1"/>
</dbReference>
<sequence length="575" mass="63006">MGLKTKKAEVNLVPVPPDGGWGWMVVIASFLIHVIADGFVYSFGTLADDLIKEFNASNATTSLIISVLTGLTLGSGPLASAICNKYGCRVTTITGAVISLIGCFCAFMSYSIYHIMFSVGIVMGIGFGLMYCPAIVVVTMYFERWRSLATGIAVSGAGVGTVVFAPINVYLSTNYGWRYVFVATGVAIIICFFCGLVFRPLKFELVSDEPIAIEPKNEPIIELTTSGNRVEPDQKRFSKESTALLSPVSEPGEKNVEVFEVRPARSLTHLEPDEEGQAHIEVGERESGFINRKDVFYTGSIHDVEEFREHPVKYRSTGSLSKEQIAARKSIGSEDVVQDVLDTTGEENISRTVNRMLDLSLLADPKFLLFSFSNLLTSVGFNSPLYFLPLHAEQLGLSKEQGSSVLAFYGIFNTVGRLLFGLIADHRIPLPYGIGNDTARNRLWIYNVSLAICGIITMICYMFNGFFELTVYGGLFGFTIASYVCLTSVILVDLLGLEKLTNAFGLLLLWQGVGTVVGPPISGYLADITGNYVMSFVFCGANLFISGIMLFALLCCQKRGFFDLDTNRKTLDQKY</sequence>
<feature type="transmembrane region" description="Helical" evidence="2">
    <location>
        <begin position="149"/>
        <end position="171"/>
    </location>
</feature>
<dbReference type="InterPro" id="IPR036259">
    <property type="entry name" value="MFS_trans_sf"/>
</dbReference>
<dbReference type="InterPro" id="IPR011701">
    <property type="entry name" value="MFS"/>
</dbReference>
<feature type="domain" description="Major facilitator superfamily (MFS) profile" evidence="3">
    <location>
        <begin position="22"/>
        <end position="558"/>
    </location>
</feature>
<dbReference type="GO" id="GO:0008028">
    <property type="term" value="F:monocarboxylic acid transmembrane transporter activity"/>
    <property type="evidence" value="ECO:0007669"/>
    <property type="project" value="TreeGrafter"/>
</dbReference>
<organism evidence="4 5">
    <name type="scientific">Caenorhabditis auriculariae</name>
    <dbReference type="NCBI Taxonomy" id="2777116"/>
    <lineage>
        <taxon>Eukaryota</taxon>
        <taxon>Metazoa</taxon>
        <taxon>Ecdysozoa</taxon>
        <taxon>Nematoda</taxon>
        <taxon>Chromadorea</taxon>
        <taxon>Rhabditida</taxon>
        <taxon>Rhabditina</taxon>
        <taxon>Rhabditomorpha</taxon>
        <taxon>Rhabditoidea</taxon>
        <taxon>Rhabditidae</taxon>
        <taxon>Peloderinae</taxon>
        <taxon>Caenorhabditis</taxon>
    </lineage>
</organism>
<comment type="subcellular location">
    <subcellularLocation>
        <location evidence="1">Membrane</location>
        <topology evidence="1">Multi-pass membrane protein</topology>
    </subcellularLocation>
</comment>
<comment type="caution">
    <text evidence="4">The sequence shown here is derived from an EMBL/GenBank/DDBJ whole genome shotgun (WGS) entry which is preliminary data.</text>
</comment>
<accession>A0A8S1HHG4</accession>
<name>A0A8S1HHG4_9PELO</name>
<dbReference type="PANTHER" id="PTHR11360">
    <property type="entry name" value="MONOCARBOXYLATE TRANSPORTER"/>
    <property type="match status" value="1"/>
</dbReference>
<evidence type="ECO:0000256" key="1">
    <source>
        <dbReference type="ARBA" id="ARBA00004141"/>
    </source>
</evidence>
<feature type="transmembrane region" description="Helical" evidence="2">
    <location>
        <begin position="470"/>
        <end position="492"/>
    </location>
</feature>
<feature type="transmembrane region" description="Helical" evidence="2">
    <location>
        <begin position="406"/>
        <end position="424"/>
    </location>
</feature>
<evidence type="ECO:0000313" key="5">
    <source>
        <dbReference type="Proteomes" id="UP000835052"/>
    </source>
</evidence>
<feature type="transmembrane region" description="Helical" evidence="2">
    <location>
        <begin position="63"/>
        <end position="83"/>
    </location>
</feature>
<dbReference type="Gene3D" id="1.20.1250.20">
    <property type="entry name" value="MFS general substrate transporter like domains"/>
    <property type="match status" value="2"/>
</dbReference>
<dbReference type="InterPro" id="IPR050327">
    <property type="entry name" value="Proton-linked_MCT"/>
</dbReference>
<keyword evidence="5" id="KW-1185">Reference proteome</keyword>
<feature type="transmembrane region" description="Helical" evidence="2">
    <location>
        <begin position="90"/>
        <end position="113"/>
    </location>
</feature>
<dbReference type="Proteomes" id="UP000835052">
    <property type="component" value="Unassembled WGS sequence"/>
</dbReference>
<dbReference type="GO" id="GO:0016020">
    <property type="term" value="C:membrane"/>
    <property type="evidence" value="ECO:0007669"/>
    <property type="project" value="UniProtKB-SubCell"/>
</dbReference>
<feature type="transmembrane region" description="Helical" evidence="2">
    <location>
        <begin position="532"/>
        <end position="554"/>
    </location>
</feature>
<feature type="transmembrane region" description="Helical" evidence="2">
    <location>
        <begin position="504"/>
        <end position="526"/>
    </location>
</feature>
<feature type="transmembrane region" description="Helical" evidence="2">
    <location>
        <begin position="21"/>
        <end position="43"/>
    </location>
</feature>
<gene>
    <name evidence="4" type="ORF">CAUJ_LOCUS10341</name>
</gene>
<dbReference type="FunFam" id="1.20.1250.20:FF:000664">
    <property type="entry name" value="MonoCarboxylate Transporter family"/>
    <property type="match status" value="1"/>
</dbReference>
<dbReference type="PANTHER" id="PTHR11360:SF284">
    <property type="entry name" value="EG:103B4.3 PROTEIN-RELATED"/>
    <property type="match status" value="1"/>
</dbReference>
<keyword evidence="2" id="KW-0812">Transmembrane</keyword>
<dbReference type="CDD" id="cd17352">
    <property type="entry name" value="MFS_MCT_SLC16"/>
    <property type="match status" value="1"/>
</dbReference>